<dbReference type="Proteomes" id="UP001183629">
    <property type="component" value="Unassembled WGS sequence"/>
</dbReference>
<reference evidence="1 2" key="1">
    <citation type="submission" date="2023-07" db="EMBL/GenBank/DDBJ databases">
        <title>Sequencing the genomes of 1000 actinobacteria strains.</title>
        <authorList>
            <person name="Klenk H.-P."/>
        </authorList>
    </citation>
    <scope>NUCLEOTIDE SEQUENCE [LARGE SCALE GENOMIC DNA]</scope>
    <source>
        <strain evidence="1 2">DSM 44711</strain>
    </source>
</reference>
<sequence>MAVAGADFRRAAVTGSGLFLWRISHQVRQRWLPWAVRPAEWWLSLGGGSAEWRVPPGVGFWSDGEFRRVLGLAGGEFRRAVGSAGKTSSAGRWVLAGWPVSPGGGFSLGAPSSRGGIRWVRLPRRVISPAGGEFRDEEMLRPARDDAGTRVIRGRAPARRANLLGVGAGCAAMRQTRRVRQARRCGGCGGAAGAADTAVRRCGRHGRCGRCGGAAGAAVRQTRGCGRRGSAGVCERRGQPGAVVVLRVVAAGGRVGCAAM</sequence>
<protein>
    <submittedName>
        <fullName evidence="1">Uncharacterized protein</fullName>
    </submittedName>
</protein>
<name>A0AAE3ZLH3_9ACTN</name>
<evidence type="ECO:0000313" key="2">
    <source>
        <dbReference type="Proteomes" id="UP001183629"/>
    </source>
</evidence>
<accession>A0AAE3ZLH3</accession>
<comment type="caution">
    <text evidence="1">The sequence shown here is derived from an EMBL/GenBank/DDBJ whole genome shotgun (WGS) entry which is preliminary data.</text>
</comment>
<proteinExistence type="predicted"/>
<organism evidence="1 2">
    <name type="scientific">Catenuloplanes niger</name>
    <dbReference type="NCBI Taxonomy" id="587534"/>
    <lineage>
        <taxon>Bacteria</taxon>
        <taxon>Bacillati</taxon>
        <taxon>Actinomycetota</taxon>
        <taxon>Actinomycetes</taxon>
        <taxon>Micromonosporales</taxon>
        <taxon>Micromonosporaceae</taxon>
        <taxon>Catenuloplanes</taxon>
    </lineage>
</organism>
<dbReference type="EMBL" id="JAVDYC010000001">
    <property type="protein sequence ID" value="MDR7322012.1"/>
    <property type="molecule type" value="Genomic_DNA"/>
</dbReference>
<dbReference type="AlphaFoldDB" id="A0AAE3ZLH3"/>
<gene>
    <name evidence="1" type="ORF">J2S44_002262</name>
</gene>
<keyword evidence="2" id="KW-1185">Reference proteome</keyword>
<evidence type="ECO:0000313" key="1">
    <source>
        <dbReference type="EMBL" id="MDR7322012.1"/>
    </source>
</evidence>